<protein>
    <submittedName>
        <fullName evidence="2">Uncharacterized protein</fullName>
    </submittedName>
</protein>
<feature type="region of interest" description="Disordered" evidence="1">
    <location>
        <begin position="234"/>
        <end position="271"/>
    </location>
</feature>
<evidence type="ECO:0000256" key="1">
    <source>
        <dbReference type="SAM" id="MobiDB-lite"/>
    </source>
</evidence>
<gene>
    <name evidence="2" type="ORF">MM415A01013_0002</name>
</gene>
<accession>A0A6M3KAU2</accession>
<evidence type="ECO:0000313" key="2">
    <source>
        <dbReference type="EMBL" id="QJA78754.1"/>
    </source>
</evidence>
<dbReference type="AlphaFoldDB" id="A0A6M3KAU2"/>
<proteinExistence type="predicted"/>
<feature type="compositionally biased region" description="Polar residues" evidence="1">
    <location>
        <begin position="311"/>
        <end position="330"/>
    </location>
</feature>
<dbReference type="EMBL" id="MT142352">
    <property type="protein sequence ID" value="QJA78754.1"/>
    <property type="molecule type" value="Genomic_DNA"/>
</dbReference>
<feature type="compositionally biased region" description="Basic and acidic residues" evidence="1">
    <location>
        <begin position="123"/>
        <end position="142"/>
    </location>
</feature>
<reference evidence="2" key="1">
    <citation type="submission" date="2020-03" db="EMBL/GenBank/DDBJ databases">
        <title>The deep terrestrial virosphere.</title>
        <authorList>
            <person name="Holmfeldt K."/>
            <person name="Nilsson E."/>
            <person name="Simone D."/>
            <person name="Lopez-Fernandez M."/>
            <person name="Wu X."/>
            <person name="de Brujin I."/>
            <person name="Lundin D."/>
            <person name="Andersson A."/>
            <person name="Bertilsson S."/>
            <person name="Dopson M."/>
        </authorList>
    </citation>
    <scope>NUCLEOTIDE SEQUENCE</scope>
    <source>
        <strain evidence="2">MM415A01013</strain>
    </source>
</reference>
<feature type="compositionally biased region" description="Basic and acidic residues" evidence="1">
    <location>
        <begin position="65"/>
        <end position="77"/>
    </location>
</feature>
<feature type="region of interest" description="Disordered" evidence="1">
    <location>
        <begin position="304"/>
        <end position="330"/>
    </location>
</feature>
<name>A0A6M3KAU2_9ZZZZ</name>
<feature type="region of interest" description="Disordered" evidence="1">
    <location>
        <begin position="65"/>
        <end position="142"/>
    </location>
</feature>
<sequence length="330" mass="35541">MGLGARLLGASLAAAGGGMEGYLGHLDRMEQIRQNRMSGTREDRRIAAAEEANRLQGVEFGRRSLREKMEDKRRGDETYGYDAPDPNAPGGTRRILGSAERQGMETQAGLDREQRLGSQEGRIQQEWETRQQEQQRERSVREEAAAKEDGLVFAISEAAAKLDWKAVQAYARDKNITSKTSETYADWLRYDLPAWRKTGQEGDFGTVVGEEAAPAGPGRMIPLGADISIESSTPMAGGGGQPAPAFSGGQPLGSGYAIAGGPPSQSRPGQTEIDTVQRHPVTSGSMGIGPQTQQAISILVQKRRARDGTPIGSSQEALSWLQRNGADTSM</sequence>
<organism evidence="2">
    <name type="scientific">viral metagenome</name>
    <dbReference type="NCBI Taxonomy" id="1070528"/>
    <lineage>
        <taxon>unclassified sequences</taxon>
        <taxon>metagenomes</taxon>
        <taxon>organismal metagenomes</taxon>
    </lineage>
</organism>